<dbReference type="OrthoDB" id="322908at2"/>
<evidence type="ECO:0000259" key="2">
    <source>
        <dbReference type="Pfam" id="PF11795"/>
    </source>
</evidence>
<evidence type="ECO:0000313" key="3">
    <source>
        <dbReference type="EMBL" id="AGH95977.1"/>
    </source>
</evidence>
<organism evidence="3 4">
    <name type="scientific">Pseudobdellovibrio exovorus JSS</name>
    <dbReference type="NCBI Taxonomy" id="1184267"/>
    <lineage>
        <taxon>Bacteria</taxon>
        <taxon>Pseudomonadati</taxon>
        <taxon>Bdellovibrionota</taxon>
        <taxon>Bdellovibrionia</taxon>
        <taxon>Bdellovibrionales</taxon>
        <taxon>Pseudobdellovibrionaceae</taxon>
        <taxon>Pseudobdellovibrio</taxon>
    </lineage>
</organism>
<reference evidence="3 4" key="1">
    <citation type="journal article" date="2013" name="ISME J.">
        <title>By their genes ye shall know them: genomic signatures of predatory bacteria.</title>
        <authorList>
            <person name="Pasternak Z."/>
            <person name="Pietrokovski S."/>
            <person name="Rotem O."/>
            <person name="Gophna U."/>
            <person name="Lurie-Weinberger M.N."/>
            <person name="Jurkevitch E."/>
        </authorList>
    </citation>
    <scope>NUCLEOTIDE SEQUENCE [LARGE SCALE GENOMIC DNA]</scope>
    <source>
        <strain evidence="3 4">JSS</strain>
    </source>
</reference>
<evidence type="ECO:0000313" key="4">
    <source>
        <dbReference type="Proteomes" id="UP000012040"/>
    </source>
</evidence>
<dbReference type="RefSeq" id="WP_015470467.1">
    <property type="nucleotide sequence ID" value="NC_020813.1"/>
</dbReference>
<sequence length="381" mass="44406">MLEDLKKKAQRLYESKEIFRSYLLGENKFPLEISLRNVSSAQLRDQFVTVGQQIDELAKECKKFSLEVVSTEVNNRQRGTQSIPDKVVFPNLESYLKFISKVKDYQLFKNTIDELLLIDNSKLREFFVKSPQLAIEYNSVWSKILAVTRFLINNPKTNLYIRQLEIPDVDTKFIQNHKKIILQVVSALTGDDEAILENLEFEERLGLRKESGRVRFRILDPNIQKLFYGLEDIETSIEKLAETEIPCENIIIVENKITGLCLPHYDKTIVFFELGYKAALLKQIPWISNKRIVYWGDIDTYGFSILSNIREAFPKAESRLMDLDTLFSYQNLWVEEKVQYQGACGGLSQAELELFNDLRSNRYGQGVRLEQERIKISDFKL</sequence>
<gene>
    <name evidence="3" type="ORF">A11Q_1761</name>
</gene>
<protein>
    <recommendedName>
        <fullName evidence="5">Wadjet protein JetD C-terminal domain-containing protein</fullName>
    </recommendedName>
</protein>
<evidence type="ECO:0000259" key="1">
    <source>
        <dbReference type="Pfam" id="PF09983"/>
    </source>
</evidence>
<accession>M4V9C6</accession>
<dbReference type="KEGG" id="bex:A11Q_1761"/>
<dbReference type="InterPro" id="IPR024537">
    <property type="entry name" value="DUF3322"/>
</dbReference>
<dbReference type="HOGENOM" id="CLU_054007_1_0_7"/>
<name>M4V9C6_9BACT</name>
<dbReference type="Pfam" id="PF11795">
    <property type="entry name" value="DUF3322"/>
    <property type="match status" value="1"/>
</dbReference>
<dbReference type="InterPro" id="IPR024534">
    <property type="entry name" value="JetD_C"/>
</dbReference>
<dbReference type="AlphaFoldDB" id="M4V9C6"/>
<dbReference type="PIRSF" id="PIRSF028408">
    <property type="entry name" value="UCP028408"/>
    <property type="match status" value="1"/>
</dbReference>
<dbReference type="Proteomes" id="UP000012040">
    <property type="component" value="Chromosome"/>
</dbReference>
<dbReference type="EMBL" id="CP003537">
    <property type="protein sequence ID" value="AGH95977.1"/>
    <property type="molecule type" value="Genomic_DNA"/>
</dbReference>
<dbReference type="Pfam" id="PF09983">
    <property type="entry name" value="JetD_C"/>
    <property type="match status" value="1"/>
</dbReference>
<keyword evidence="4" id="KW-1185">Reference proteome</keyword>
<dbReference type="STRING" id="1184267.A11Q_1761"/>
<evidence type="ECO:0008006" key="5">
    <source>
        <dbReference type="Google" id="ProtNLM"/>
    </source>
</evidence>
<dbReference type="eggNOG" id="COG4924">
    <property type="taxonomic scope" value="Bacteria"/>
</dbReference>
<proteinExistence type="predicted"/>
<feature type="domain" description="Wadjet protein JetD C-terminal" evidence="1">
    <location>
        <begin position="206"/>
        <end position="377"/>
    </location>
</feature>
<feature type="domain" description="DUF3322" evidence="2">
    <location>
        <begin position="3"/>
        <end position="184"/>
    </location>
</feature>
<dbReference type="InterPro" id="IPR014544">
    <property type="entry name" value="UCP028408"/>
</dbReference>
<dbReference type="PATRIC" id="fig|1184267.3.peg.1782"/>